<protein>
    <submittedName>
        <fullName evidence="2">Planctomycete PGAMP</fullName>
    </submittedName>
</protein>
<name>M5S9R5_9BACT</name>
<organism evidence="2 3">
    <name type="scientific">Rhodopirellula europaea SH398</name>
    <dbReference type="NCBI Taxonomy" id="1263868"/>
    <lineage>
        <taxon>Bacteria</taxon>
        <taxon>Pseudomonadati</taxon>
        <taxon>Planctomycetota</taxon>
        <taxon>Planctomycetia</taxon>
        <taxon>Pirellulales</taxon>
        <taxon>Pirellulaceae</taxon>
        <taxon>Rhodopirellula</taxon>
    </lineage>
</organism>
<dbReference type="AntiFam" id="ANF00066">
    <property type="entry name" value="Translation of palindromic DNA repeat"/>
</dbReference>
<gene>
    <name evidence="2" type="ORF">RESH_05042</name>
</gene>
<evidence type="ECO:0000256" key="1">
    <source>
        <dbReference type="SAM" id="MobiDB-lite"/>
    </source>
</evidence>
<feature type="region of interest" description="Disordered" evidence="1">
    <location>
        <begin position="31"/>
        <end position="51"/>
    </location>
</feature>
<reference evidence="2 3" key="1">
    <citation type="journal article" date="2013" name="Mar. Genomics">
        <title>Expression of sulfatases in Rhodopirellula baltica and the diversity of sulfatases in the genus Rhodopirellula.</title>
        <authorList>
            <person name="Wegner C.E."/>
            <person name="Richter-Heitmann T."/>
            <person name="Klindworth A."/>
            <person name="Klockow C."/>
            <person name="Richter M."/>
            <person name="Achstetter T."/>
            <person name="Glockner F.O."/>
            <person name="Harder J."/>
        </authorList>
    </citation>
    <scope>NUCLEOTIDE SEQUENCE [LARGE SCALE GENOMIC DNA]</scope>
    <source>
        <strain evidence="2 3">SH398</strain>
    </source>
</reference>
<sequence length="51" mass="5786">MWVDVGRWPTNFPSFSIPGAMPQATMTKAVGQQDRMQKRNYKTHASGCELE</sequence>
<comment type="caution">
    <text evidence="2">The sequence shown here is derived from an EMBL/GenBank/DDBJ whole genome shotgun (WGS) entry which is preliminary data.</text>
</comment>
<evidence type="ECO:0000313" key="3">
    <source>
        <dbReference type="Proteomes" id="UP000011996"/>
    </source>
</evidence>
<accession>M5S9R5</accession>
<proteinExistence type="predicted"/>
<dbReference type="AlphaFoldDB" id="M5S9R5"/>
<dbReference type="STRING" id="1263868.RESH_05042"/>
<dbReference type="Proteomes" id="UP000011996">
    <property type="component" value="Unassembled WGS sequence"/>
</dbReference>
<dbReference type="EMBL" id="ANOF01000157">
    <property type="protein sequence ID" value="EMI24397.1"/>
    <property type="molecule type" value="Genomic_DNA"/>
</dbReference>
<evidence type="ECO:0000313" key="2">
    <source>
        <dbReference type="EMBL" id="EMI24397.1"/>
    </source>
</evidence>